<accession>A0ACB1ADA8</accession>
<protein>
    <submittedName>
        <fullName evidence="1">Uncharacterized protein</fullName>
    </submittedName>
</protein>
<evidence type="ECO:0000313" key="2">
    <source>
        <dbReference type="Proteomes" id="UP001497535"/>
    </source>
</evidence>
<organism evidence="1 2">
    <name type="scientific">Meloidogyne enterolobii</name>
    <name type="common">Root-knot nematode worm</name>
    <name type="synonym">Meloidogyne mayaguensis</name>
    <dbReference type="NCBI Taxonomy" id="390850"/>
    <lineage>
        <taxon>Eukaryota</taxon>
        <taxon>Metazoa</taxon>
        <taxon>Ecdysozoa</taxon>
        <taxon>Nematoda</taxon>
        <taxon>Chromadorea</taxon>
        <taxon>Rhabditida</taxon>
        <taxon>Tylenchina</taxon>
        <taxon>Tylenchomorpha</taxon>
        <taxon>Tylenchoidea</taxon>
        <taxon>Meloidogynidae</taxon>
        <taxon>Meloidogyninae</taxon>
        <taxon>Meloidogyne</taxon>
    </lineage>
</organism>
<keyword evidence="2" id="KW-1185">Reference proteome</keyword>
<evidence type="ECO:0000313" key="1">
    <source>
        <dbReference type="EMBL" id="CAK5088784.1"/>
    </source>
</evidence>
<sequence>MSSLVWRDFHSFFLLQKYSFHTQKYFLRIFPIKTLSIIIKKILENFGSGQAHTYHQVSLILVLFSNSDKFLFGYSSVKELHLL</sequence>
<reference evidence="1" key="1">
    <citation type="submission" date="2023-11" db="EMBL/GenBank/DDBJ databases">
        <authorList>
            <person name="Poullet M."/>
        </authorList>
    </citation>
    <scope>NUCLEOTIDE SEQUENCE</scope>
    <source>
        <strain evidence="1">E1834</strain>
    </source>
</reference>
<dbReference type="Proteomes" id="UP001497535">
    <property type="component" value="Unassembled WGS sequence"/>
</dbReference>
<dbReference type="EMBL" id="CAVMJV010000074">
    <property type="protein sequence ID" value="CAK5088784.1"/>
    <property type="molecule type" value="Genomic_DNA"/>
</dbReference>
<comment type="caution">
    <text evidence="1">The sequence shown here is derived from an EMBL/GenBank/DDBJ whole genome shotgun (WGS) entry which is preliminary data.</text>
</comment>
<proteinExistence type="predicted"/>
<gene>
    <name evidence="1" type="ORF">MENTE1834_LOCUS36463</name>
</gene>
<name>A0ACB1ADA8_MELEN</name>